<dbReference type="GO" id="GO:0032299">
    <property type="term" value="C:ribonuclease H2 complex"/>
    <property type="evidence" value="ECO:0007669"/>
    <property type="project" value="InterPro"/>
</dbReference>
<dbReference type="PANTHER" id="PTHR47204">
    <property type="entry name" value="OS02G0168900 PROTEIN"/>
    <property type="match status" value="1"/>
</dbReference>
<evidence type="ECO:0000313" key="1">
    <source>
        <dbReference type="EMBL" id="OQR84535.1"/>
    </source>
</evidence>
<dbReference type="Pfam" id="PF08615">
    <property type="entry name" value="RNase_H2_suC"/>
    <property type="match status" value="1"/>
</dbReference>
<name>A0A1V9YFL2_ACHHY</name>
<dbReference type="OrthoDB" id="6222486at2759"/>
<evidence type="ECO:0000313" key="2">
    <source>
        <dbReference type="Proteomes" id="UP000243579"/>
    </source>
</evidence>
<dbReference type="EMBL" id="JNBR01001852">
    <property type="protein sequence ID" value="OQR84535.1"/>
    <property type="molecule type" value="Genomic_DNA"/>
</dbReference>
<comment type="caution">
    <text evidence="1">The sequence shown here is derived from an EMBL/GenBank/DDBJ whole genome shotgun (WGS) entry which is preliminary data.</text>
</comment>
<dbReference type="PANTHER" id="PTHR47204:SF1">
    <property type="entry name" value="RIBONUCLEASE H2 SUBUNIT C"/>
    <property type="match status" value="1"/>
</dbReference>
<dbReference type="CDD" id="cd09271">
    <property type="entry name" value="RNase_H2-C"/>
    <property type="match status" value="1"/>
</dbReference>
<reference evidence="1 2" key="1">
    <citation type="journal article" date="2014" name="Genome Biol. Evol.">
        <title>The secreted proteins of Achlya hypogyna and Thraustotheca clavata identify the ancestral oomycete secretome and reveal gene acquisitions by horizontal gene transfer.</title>
        <authorList>
            <person name="Misner I."/>
            <person name="Blouin N."/>
            <person name="Leonard G."/>
            <person name="Richards T.A."/>
            <person name="Lane C.E."/>
        </authorList>
    </citation>
    <scope>NUCLEOTIDE SEQUENCE [LARGE SCALE GENOMIC DNA]</scope>
    <source>
        <strain evidence="1 2">ATCC 48635</strain>
    </source>
</reference>
<dbReference type="Proteomes" id="UP000243579">
    <property type="component" value="Unassembled WGS sequence"/>
</dbReference>
<protein>
    <submittedName>
        <fullName evidence="1">Uncharacterized protein</fullName>
    </submittedName>
</protein>
<dbReference type="GO" id="GO:0006401">
    <property type="term" value="P:RNA catabolic process"/>
    <property type="evidence" value="ECO:0007669"/>
    <property type="project" value="InterPro"/>
</dbReference>
<dbReference type="InterPro" id="IPR013924">
    <property type="entry name" value="RNase_H2_suC"/>
</dbReference>
<gene>
    <name evidence="1" type="ORF">ACHHYP_13282</name>
</gene>
<accession>A0A1V9YFL2</accession>
<proteinExistence type="predicted"/>
<dbReference type="STRING" id="1202772.A0A1V9YFL2"/>
<keyword evidence="2" id="KW-1185">Reference proteome</keyword>
<organism evidence="1 2">
    <name type="scientific">Achlya hypogyna</name>
    <name type="common">Oomycete</name>
    <name type="synonym">Protoachlya hypogyna</name>
    <dbReference type="NCBI Taxonomy" id="1202772"/>
    <lineage>
        <taxon>Eukaryota</taxon>
        <taxon>Sar</taxon>
        <taxon>Stramenopiles</taxon>
        <taxon>Oomycota</taxon>
        <taxon>Saprolegniomycetes</taxon>
        <taxon>Saprolegniales</taxon>
        <taxon>Achlyaceae</taxon>
        <taxon>Achlya</taxon>
    </lineage>
</organism>
<dbReference type="AlphaFoldDB" id="A0A1V9YFL2"/>
<sequence length="145" mass="16060">MSGHQKLCATRCPLPPASEERVHILPCKIKHDGKAPISTYFAVEDASDSKSARFRGVELRGHEVDLDALGYAGLIMVDEGTVDESTQDDFNAFSSETSLAPASIWEIESHFSTMVDWQTKDVPSHDPLAKRLEHWNLISAAIHDE</sequence>
<dbReference type="Gene3D" id="2.40.128.680">
    <property type="match status" value="1"/>
</dbReference>